<gene>
    <name evidence="2" type="ORF">B9T62_18325</name>
</gene>
<feature type="domain" description="GIY-YIG" evidence="1">
    <location>
        <begin position="25"/>
        <end position="100"/>
    </location>
</feature>
<proteinExistence type="predicted"/>
<dbReference type="InterPro" id="IPR035901">
    <property type="entry name" value="GIY-YIG_endonuc_sf"/>
</dbReference>
<dbReference type="GO" id="GO:0006974">
    <property type="term" value="P:DNA damage response"/>
    <property type="evidence" value="ECO:0007669"/>
    <property type="project" value="TreeGrafter"/>
</dbReference>
<sequence length="199" mass="23849">MDLNFDVPKFTMLNNSAIFRHTLPKKRGLYFFFDDEINLIYIGKTKNLFKRINDHINGKTHTHLFSGEIKYYRTCNVESDFSLDLYESHYINSMKPKYNKLKVDKIYQEKLNYIESFDISTKEQKLIEYQKDIIIKTESFCEKVLRLLNNERERLITFTFIFTAFTEAKLDWFNPSEAYIKYELNKRGIAVTKIGLKLK</sequence>
<dbReference type="PROSITE" id="PS50164">
    <property type="entry name" value="GIY_YIG"/>
    <property type="match status" value="1"/>
</dbReference>
<dbReference type="EMBL" id="CP021780">
    <property type="protein sequence ID" value="ASA22566.1"/>
    <property type="molecule type" value="Genomic_DNA"/>
</dbReference>
<evidence type="ECO:0000313" key="3">
    <source>
        <dbReference type="Proteomes" id="UP000249890"/>
    </source>
</evidence>
<dbReference type="SUPFAM" id="SSF82771">
    <property type="entry name" value="GIY-YIG endonuclease"/>
    <property type="match status" value="1"/>
</dbReference>
<evidence type="ECO:0000259" key="1">
    <source>
        <dbReference type="PROSITE" id="PS50164"/>
    </source>
</evidence>
<accession>A0A2Z2K7S0</accession>
<keyword evidence="3" id="KW-1185">Reference proteome</keyword>
<name>A0A2Z2K7S0_9BACL</name>
<organism evidence="2 3">
    <name type="scientific">Paenibacillus donghaensis</name>
    <dbReference type="NCBI Taxonomy" id="414771"/>
    <lineage>
        <taxon>Bacteria</taxon>
        <taxon>Bacillati</taxon>
        <taxon>Bacillota</taxon>
        <taxon>Bacilli</taxon>
        <taxon>Bacillales</taxon>
        <taxon>Paenibacillaceae</taxon>
        <taxon>Paenibacillus</taxon>
    </lineage>
</organism>
<dbReference type="GO" id="GO:0009380">
    <property type="term" value="C:excinuclease repair complex"/>
    <property type="evidence" value="ECO:0007669"/>
    <property type="project" value="TreeGrafter"/>
</dbReference>
<dbReference type="PANTHER" id="PTHR30562">
    <property type="entry name" value="UVRC/OXIDOREDUCTASE"/>
    <property type="match status" value="1"/>
</dbReference>
<reference evidence="2 3" key="1">
    <citation type="submission" date="2017-06" db="EMBL/GenBank/DDBJ databases">
        <title>Complete genome sequence of Paenibacillus donghaensis KCTC 13049T isolated from East Sea sediment, South Korea.</title>
        <authorList>
            <person name="Jung B.K."/>
            <person name="Hong S.-J."/>
            <person name="Shin J.-H."/>
        </authorList>
    </citation>
    <scope>NUCLEOTIDE SEQUENCE [LARGE SCALE GENOMIC DNA]</scope>
    <source>
        <strain evidence="2 3">KCTC 13049</strain>
    </source>
</reference>
<dbReference type="Gene3D" id="3.40.1440.10">
    <property type="entry name" value="GIY-YIG endonuclease"/>
    <property type="match status" value="1"/>
</dbReference>
<dbReference type="PANTHER" id="PTHR30562:SF1">
    <property type="entry name" value="UVRABC SYSTEM PROTEIN C"/>
    <property type="match status" value="1"/>
</dbReference>
<dbReference type="Proteomes" id="UP000249890">
    <property type="component" value="Chromosome"/>
</dbReference>
<dbReference type="SMART" id="SM00465">
    <property type="entry name" value="GIYc"/>
    <property type="match status" value="1"/>
</dbReference>
<evidence type="ECO:0000313" key="2">
    <source>
        <dbReference type="EMBL" id="ASA22566.1"/>
    </source>
</evidence>
<dbReference type="AlphaFoldDB" id="A0A2Z2K7S0"/>
<dbReference type="InterPro" id="IPR000305">
    <property type="entry name" value="GIY-YIG_endonuc"/>
</dbReference>
<dbReference type="OrthoDB" id="2913098at2"/>
<dbReference type="Pfam" id="PF01541">
    <property type="entry name" value="GIY-YIG"/>
    <property type="match status" value="1"/>
</dbReference>
<dbReference type="KEGG" id="pdh:B9T62_18325"/>
<dbReference type="InterPro" id="IPR050066">
    <property type="entry name" value="UvrABC_protein_C"/>
</dbReference>
<protein>
    <recommendedName>
        <fullName evidence="1">GIY-YIG domain-containing protein</fullName>
    </recommendedName>
</protein>
<dbReference type="RefSeq" id="WP_087916564.1">
    <property type="nucleotide sequence ID" value="NZ_CP021780.1"/>
</dbReference>